<protein>
    <submittedName>
        <fullName evidence="2">Uncharacterized protein</fullName>
    </submittedName>
</protein>
<dbReference type="Proteomes" id="UP000314294">
    <property type="component" value="Unassembled WGS sequence"/>
</dbReference>
<dbReference type="AlphaFoldDB" id="A0A4Z2INF7"/>
<evidence type="ECO:0000313" key="2">
    <source>
        <dbReference type="EMBL" id="TNN79590.1"/>
    </source>
</evidence>
<proteinExistence type="predicted"/>
<keyword evidence="3" id="KW-1185">Reference proteome</keyword>
<name>A0A4Z2INF7_9TELE</name>
<organism evidence="2 3">
    <name type="scientific">Liparis tanakae</name>
    <name type="common">Tanaka's snailfish</name>
    <dbReference type="NCBI Taxonomy" id="230148"/>
    <lineage>
        <taxon>Eukaryota</taxon>
        <taxon>Metazoa</taxon>
        <taxon>Chordata</taxon>
        <taxon>Craniata</taxon>
        <taxon>Vertebrata</taxon>
        <taxon>Euteleostomi</taxon>
        <taxon>Actinopterygii</taxon>
        <taxon>Neopterygii</taxon>
        <taxon>Teleostei</taxon>
        <taxon>Neoteleostei</taxon>
        <taxon>Acanthomorphata</taxon>
        <taxon>Eupercaria</taxon>
        <taxon>Perciformes</taxon>
        <taxon>Cottioidei</taxon>
        <taxon>Cottales</taxon>
        <taxon>Liparidae</taxon>
        <taxon>Liparis</taxon>
    </lineage>
</organism>
<feature type="region of interest" description="Disordered" evidence="1">
    <location>
        <begin position="50"/>
        <end position="76"/>
    </location>
</feature>
<evidence type="ECO:0000313" key="3">
    <source>
        <dbReference type="Proteomes" id="UP000314294"/>
    </source>
</evidence>
<dbReference type="EMBL" id="SRLO01000063">
    <property type="protein sequence ID" value="TNN79590.1"/>
    <property type="molecule type" value="Genomic_DNA"/>
</dbReference>
<sequence>MAEGGWRASERLRLQSSPYSAVNRSPVELPLHFRYRSQHKAHFKLSAFVASHSRSRESDPPRCKRGEMSPVERRPAQSVSLLAASLTF</sequence>
<accession>A0A4Z2INF7</accession>
<feature type="compositionally biased region" description="Basic and acidic residues" evidence="1">
    <location>
        <begin position="54"/>
        <end position="75"/>
    </location>
</feature>
<gene>
    <name evidence="2" type="ORF">EYF80_010172</name>
</gene>
<comment type="caution">
    <text evidence="2">The sequence shown here is derived from an EMBL/GenBank/DDBJ whole genome shotgun (WGS) entry which is preliminary data.</text>
</comment>
<reference evidence="2 3" key="1">
    <citation type="submission" date="2019-03" db="EMBL/GenBank/DDBJ databases">
        <title>First draft genome of Liparis tanakae, snailfish: a comprehensive survey of snailfish specific genes.</title>
        <authorList>
            <person name="Kim W."/>
            <person name="Song I."/>
            <person name="Jeong J.-H."/>
            <person name="Kim D."/>
            <person name="Kim S."/>
            <person name="Ryu S."/>
            <person name="Song J.Y."/>
            <person name="Lee S.K."/>
        </authorList>
    </citation>
    <scope>NUCLEOTIDE SEQUENCE [LARGE SCALE GENOMIC DNA]</scope>
    <source>
        <tissue evidence="2">Muscle</tissue>
    </source>
</reference>
<evidence type="ECO:0000256" key="1">
    <source>
        <dbReference type="SAM" id="MobiDB-lite"/>
    </source>
</evidence>